<keyword evidence="2" id="KW-0067">ATP-binding</keyword>
<proteinExistence type="predicted"/>
<comment type="caution">
    <text evidence="3">The sequence shown here is derived from an EMBL/GenBank/DDBJ whole genome shotgun (WGS) entry which is preliminary data.</text>
</comment>
<accession>A0ABC8RD25</accession>
<evidence type="ECO:0008006" key="5">
    <source>
        <dbReference type="Google" id="ProtNLM"/>
    </source>
</evidence>
<sequence>MWAVGAILAELFTSCPIFPGESEIDQLYKICCVLGTPDWTTFPEARNASSLVNFSYLEIMPANLSDIIPNASLEAIDLIKDCMWIPRPIVDALQPKLNNKLGAKPNLDLSLWDFGTGTDDCFLGLTLAVNPSASNMELVHKAQSTGKDLLFCSSSRQHSQKPGFWSVLPPDNCGSTIPVESSLSLSFSTIPHSSTRVPQSTGFAIASLWS</sequence>
<dbReference type="PANTHER" id="PTHR24055">
    <property type="entry name" value="MITOGEN-ACTIVATED PROTEIN KINASE"/>
    <property type="match status" value="1"/>
</dbReference>
<dbReference type="GO" id="GO:0005524">
    <property type="term" value="F:ATP binding"/>
    <property type="evidence" value="ECO:0007669"/>
    <property type="project" value="UniProtKB-KW"/>
</dbReference>
<dbReference type="InterPro" id="IPR050117">
    <property type="entry name" value="MAPK"/>
</dbReference>
<dbReference type="AlphaFoldDB" id="A0ABC8RD25"/>
<dbReference type="Proteomes" id="UP001642360">
    <property type="component" value="Unassembled WGS sequence"/>
</dbReference>
<evidence type="ECO:0000313" key="3">
    <source>
        <dbReference type="EMBL" id="CAK9140904.1"/>
    </source>
</evidence>
<dbReference type="EMBL" id="CAUOFW020001081">
    <property type="protein sequence ID" value="CAK9140904.1"/>
    <property type="molecule type" value="Genomic_DNA"/>
</dbReference>
<reference evidence="3 4" key="1">
    <citation type="submission" date="2024-02" db="EMBL/GenBank/DDBJ databases">
        <authorList>
            <person name="Vignale AGUSTIN F."/>
            <person name="Sosa J E."/>
            <person name="Modenutti C."/>
        </authorList>
    </citation>
    <scope>NUCLEOTIDE SEQUENCE [LARGE SCALE GENOMIC DNA]</scope>
</reference>
<dbReference type="InterPro" id="IPR011009">
    <property type="entry name" value="Kinase-like_dom_sf"/>
</dbReference>
<dbReference type="Gene3D" id="1.10.510.10">
    <property type="entry name" value="Transferase(Phosphotransferase) domain 1"/>
    <property type="match status" value="1"/>
</dbReference>
<name>A0ABC8RD25_9AQUA</name>
<keyword evidence="1" id="KW-0547">Nucleotide-binding</keyword>
<organism evidence="3 4">
    <name type="scientific">Ilex paraguariensis</name>
    <name type="common">yerba mate</name>
    <dbReference type="NCBI Taxonomy" id="185542"/>
    <lineage>
        <taxon>Eukaryota</taxon>
        <taxon>Viridiplantae</taxon>
        <taxon>Streptophyta</taxon>
        <taxon>Embryophyta</taxon>
        <taxon>Tracheophyta</taxon>
        <taxon>Spermatophyta</taxon>
        <taxon>Magnoliopsida</taxon>
        <taxon>eudicotyledons</taxon>
        <taxon>Gunneridae</taxon>
        <taxon>Pentapetalae</taxon>
        <taxon>asterids</taxon>
        <taxon>campanulids</taxon>
        <taxon>Aquifoliales</taxon>
        <taxon>Aquifoliaceae</taxon>
        <taxon>Ilex</taxon>
    </lineage>
</organism>
<protein>
    <recommendedName>
        <fullName evidence="5">Protein kinase domain-containing protein</fullName>
    </recommendedName>
</protein>
<gene>
    <name evidence="3" type="ORF">ILEXP_LOCUS8411</name>
</gene>
<evidence type="ECO:0000313" key="4">
    <source>
        <dbReference type="Proteomes" id="UP001642360"/>
    </source>
</evidence>
<evidence type="ECO:0000256" key="2">
    <source>
        <dbReference type="ARBA" id="ARBA00022840"/>
    </source>
</evidence>
<dbReference type="SUPFAM" id="SSF56112">
    <property type="entry name" value="Protein kinase-like (PK-like)"/>
    <property type="match status" value="1"/>
</dbReference>
<keyword evidence="4" id="KW-1185">Reference proteome</keyword>
<evidence type="ECO:0000256" key="1">
    <source>
        <dbReference type="ARBA" id="ARBA00022741"/>
    </source>
</evidence>